<dbReference type="EMBL" id="LR536452">
    <property type="protein sequence ID" value="VFU17456.1"/>
    <property type="molecule type" value="Genomic_DNA"/>
</dbReference>
<organism evidence="2 3">
    <name type="scientific">Methylocella tundrae</name>
    <dbReference type="NCBI Taxonomy" id="227605"/>
    <lineage>
        <taxon>Bacteria</taxon>
        <taxon>Pseudomonadati</taxon>
        <taxon>Pseudomonadota</taxon>
        <taxon>Alphaproteobacteria</taxon>
        <taxon>Hyphomicrobiales</taxon>
        <taxon>Beijerinckiaceae</taxon>
        <taxon>Methylocella</taxon>
    </lineage>
</organism>
<keyword evidence="2" id="KW-0614">Plasmid</keyword>
<dbReference type="AlphaFoldDB" id="A0A4U8Z7E5"/>
<evidence type="ECO:0000313" key="3">
    <source>
        <dbReference type="Proteomes" id="UP000294360"/>
    </source>
</evidence>
<dbReference type="KEGG" id="mtun:MTUNDRAET4_0042.2"/>
<evidence type="ECO:0000256" key="1">
    <source>
        <dbReference type="SAM" id="MobiDB-lite"/>
    </source>
</evidence>
<proteinExistence type="predicted"/>
<feature type="compositionally biased region" description="Pro residues" evidence="1">
    <location>
        <begin position="50"/>
        <end position="59"/>
    </location>
</feature>
<dbReference type="Proteomes" id="UP000294360">
    <property type="component" value="Plasmid 3"/>
</dbReference>
<accession>A0A4U8Z7E5</accession>
<evidence type="ECO:0000313" key="2">
    <source>
        <dbReference type="EMBL" id="VFU17456.1"/>
    </source>
</evidence>
<feature type="region of interest" description="Disordered" evidence="1">
    <location>
        <begin position="40"/>
        <end position="59"/>
    </location>
</feature>
<geneLocation type="plasmid" evidence="2 3">
    <name>3</name>
</geneLocation>
<name>A0A4U8Z7E5_METTU</name>
<protein>
    <submittedName>
        <fullName evidence="2">Uncharacterized protein</fullName>
    </submittedName>
</protein>
<reference evidence="2 3" key="1">
    <citation type="submission" date="2019-03" db="EMBL/GenBank/DDBJ databases">
        <authorList>
            <person name="Kox A.R. M."/>
        </authorList>
    </citation>
    <scope>NUCLEOTIDE SEQUENCE [LARGE SCALE GENOMIC DNA]</scope>
    <source>
        <strain evidence="2">MTUNDRAET4 annotated genome</strain>
        <plasmid evidence="3">3</plasmid>
    </source>
</reference>
<sequence length="59" mass="6802">MAIRQTHLYRGRGQKLSFDEKLLLARTILEHLRISGVILTRTPPIHGHSRPPPPDPERQ</sequence>
<gene>
    <name evidence="2" type="ORF">MTUNDRAET4_0042</name>
</gene>